<protein>
    <submittedName>
        <fullName evidence="1">Uncharacterized protein</fullName>
    </submittedName>
</protein>
<proteinExistence type="predicted"/>
<sequence length="215" mass="22393">MDQIKVPPVKPELLAVRSTDPPSQKICGPFAVISGFGGIGLTTTLILSDTSEAQTSSETKLTAYFPEVVTVKGLSVDPVDQVKVPPVKSLLLAVRSTEPPSQNIIGPLAVISGFGGIGLTTTLILSDTSEEQTSSETKLTEYIPEVVTVKGLSVDPVDQVKVPPVKSLLLAIRSTEPPSQNTNGPLAVISGFGGIGFTTTVILSEVPEGQTSLDI</sequence>
<name>A0A098LJ18_9BACT</name>
<gene>
    <name evidence="1" type="ORF">MYP_3387</name>
</gene>
<evidence type="ECO:0000313" key="1">
    <source>
        <dbReference type="EMBL" id="GAL86158.1"/>
    </source>
</evidence>
<dbReference type="EMBL" id="BBLT01000006">
    <property type="protein sequence ID" value="GAL86158.1"/>
    <property type="molecule type" value="Genomic_DNA"/>
</dbReference>
<evidence type="ECO:0000313" key="2">
    <source>
        <dbReference type="Proteomes" id="UP000030185"/>
    </source>
</evidence>
<dbReference type="Proteomes" id="UP000030185">
    <property type="component" value="Unassembled WGS sequence"/>
</dbReference>
<comment type="caution">
    <text evidence="1">The sequence shown here is derived from an EMBL/GenBank/DDBJ whole genome shotgun (WGS) entry which is preliminary data.</text>
</comment>
<accession>A0A098LJ18</accession>
<dbReference type="AlphaFoldDB" id="A0A098LJ18"/>
<organism evidence="1 2">
    <name type="scientific">Sporocytophaga myxococcoides</name>
    <dbReference type="NCBI Taxonomy" id="153721"/>
    <lineage>
        <taxon>Bacteria</taxon>
        <taxon>Pseudomonadati</taxon>
        <taxon>Bacteroidota</taxon>
        <taxon>Cytophagia</taxon>
        <taxon>Cytophagales</taxon>
        <taxon>Cytophagaceae</taxon>
        <taxon>Sporocytophaga</taxon>
    </lineage>
</organism>
<reference evidence="1 2" key="1">
    <citation type="submission" date="2014-09" db="EMBL/GenBank/DDBJ databases">
        <title>Sporocytophaga myxococcoides PG-01 genome sequencing.</title>
        <authorList>
            <person name="Liu L."/>
            <person name="Gao P.J."/>
            <person name="Chen G.J."/>
            <person name="Wang L.S."/>
        </authorList>
    </citation>
    <scope>NUCLEOTIDE SEQUENCE [LARGE SCALE GENOMIC DNA]</scope>
    <source>
        <strain evidence="1 2">PG-01</strain>
    </source>
</reference>
<keyword evidence="2" id="KW-1185">Reference proteome</keyword>